<dbReference type="EMBL" id="QLMJ01000008">
    <property type="protein sequence ID" value="RAK36520.1"/>
    <property type="molecule type" value="Genomic_DNA"/>
</dbReference>
<dbReference type="OrthoDB" id="9761045at2"/>
<dbReference type="PANTHER" id="PTHR33307:SF6">
    <property type="entry name" value="ALPHA-RHAMNOSIDASE (EUROFUNG)-RELATED"/>
    <property type="match status" value="1"/>
</dbReference>
<evidence type="ECO:0000259" key="7">
    <source>
        <dbReference type="Pfam" id="PF17390"/>
    </source>
</evidence>
<dbReference type="Pfam" id="PF17389">
    <property type="entry name" value="Bac_rhamnosid6H"/>
    <property type="match status" value="1"/>
</dbReference>
<evidence type="ECO:0000313" key="8">
    <source>
        <dbReference type="EMBL" id="RAK36520.1"/>
    </source>
</evidence>
<feature type="domain" description="Alpha-L-rhamnosidase concanavalin-like" evidence="4">
    <location>
        <begin position="324"/>
        <end position="416"/>
    </location>
</feature>
<accession>A0A327ZBB7</accession>
<dbReference type="InterPro" id="IPR008902">
    <property type="entry name" value="Rhamnosid_concanavalin"/>
</dbReference>
<comment type="catalytic activity">
    <reaction evidence="1">
        <text>Hydrolysis of terminal non-reducing alpha-L-rhamnose residues in alpha-L-rhamnosides.</text>
        <dbReference type="EC" id="3.2.1.40"/>
    </reaction>
</comment>
<feature type="domain" description="Alpha-L-rhamnosidase C-terminal" evidence="7">
    <location>
        <begin position="763"/>
        <end position="834"/>
    </location>
</feature>
<dbReference type="InterPro" id="IPR012341">
    <property type="entry name" value="6hp_glycosidase-like_sf"/>
</dbReference>
<evidence type="ECO:0000259" key="4">
    <source>
        <dbReference type="Pfam" id="PF05592"/>
    </source>
</evidence>
<feature type="domain" description="Bacterial alpha-L-rhamnosidase N-terminal" evidence="5">
    <location>
        <begin position="153"/>
        <end position="285"/>
    </location>
</feature>
<dbReference type="RefSeq" id="WP_111650354.1">
    <property type="nucleotide sequence ID" value="NZ_JACHWI010000007.1"/>
</dbReference>
<dbReference type="EC" id="3.2.1.40" evidence="2"/>
<keyword evidence="9" id="KW-1185">Reference proteome</keyword>
<comment type="caution">
    <text evidence="8">The sequence shown here is derived from an EMBL/GenBank/DDBJ whole genome shotgun (WGS) entry which is preliminary data.</text>
</comment>
<dbReference type="InterPro" id="IPR035398">
    <property type="entry name" value="Bac_rhamnosid_C"/>
</dbReference>
<dbReference type="GO" id="GO:0005975">
    <property type="term" value="P:carbohydrate metabolic process"/>
    <property type="evidence" value="ECO:0007669"/>
    <property type="project" value="InterPro"/>
</dbReference>
<dbReference type="Pfam" id="PF17390">
    <property type="entry name" value="Bac_rhamnosid_C"/>
    <property type="match status" value="1"/>
</dbReference>
<dbReference type="AlphaFoldDB" id="A0A327ZBB7"/>
<dbReference type="InterPro" id="IPR016007">
    <property type="entry name" value="Alpha_rhamnosid"/>
</dbReference>
<dbReference type="Proteomes" id="UP000249341">
    <property type="component" value="Unassembled WGS sequence"/>
</dbReference>
<sequence>MTPYGLQTEQRTEPLGLDETRPRLSWKLRSDRNGATQIAYRITAFDGDDQVWDTGRRESAETLLIPWEGPALRPATRYRWSVEIWDDEGTREAAESWFETGLLDPSAWTAVWIGRDQRALPPVDPPTDDDLVTPGVTEAPIHLGRTFHLAAAPARARLYATARGIYEASLNGTRIGDHELAPGWTEYHQRVQYQTYDVTALLRDGGNRLEAVVADGWWSGYVGFDPRRPARHYGDAPGLLAQLVLDFADGSQQIIATDGDWTEHDGPIRSADLMMGQFTDGRRELSAPRPVIVLDTAPGPLVAEPDAPIRVTAELPAVTVEGGIADFGQNLVGRVRLTIRNAVAGQRITLRHAEVLNEDGTLYLDNLRRAAATDTYICAGRSVEVFEPRFTFHGFRYAEVHGYLPARDDVTAQVLHSDTPWTGRFECSDATVNQLHANIAWGQRGNFVAVPTDCPQRDERLGWLADAQVFAPTATRNADVSAFFARWMRDVVGGQNADGAFRDVAPIIAFDREGAPAWGDGGVIIPWLLWRTYGDRRVLERSFDAMAAWVEHIHRHNPNLLWEHRTGNSYGDWLQIDAETPRDVLATAYFAHSTAIVAAAAEVLGRPAEPWKQLHAAIRDAFAGAFIGDDGSIKGATQTSYLMGLAFDLVPGHLRPLAAAHLAADIESRGNRLTTGFVGVSLLCPVLTEFGRADLAYALLHQDEYPSWNYSIRHGATTIWERWDGWTEQHGFQSAAMNSFNHYSLGSVGDWLYGRVAGIDQTPASIAYSELLLRPTPDPTGRLRWARAEQETARGLVACGWSIDDDRLTVTATVPPGSTAIVHLPNAEPRRLTSGRHTITTPV</sequence>
<gene>
    <name evidence="8" type="ORF">B0I29_108109</name>
</gene>
<dbReference type="Gene3D" id="2.60.120.260">
    <property type="entry name" value="Galactose-binding domain-like"/>
    <property type="match status" value="2"/>
</dbReference>
<evidence type="ECO:0000259" key="5">
    <source>
        <dbReference type="Pfam" id="PF08531"/>
    </source>
</evidence>
<organism evidence="8 9">
    <name type="scientific">Actinoplanes lutulentus</name>
    <dbReference type="NCBI Taxonomy" id="1287878"/>
    <lineage>
        <taxon>Bacteria</taxon>
        <taxon>Bacillati</taxon>
        <taxon>Actinomycetota</taxon>
        <taxon>Actinomycetes</taxon>
        <taxon>Micromonosporales</taxon>
        <taxon>Micromonosporaceae</taxon>
        <taxon>Actinoplanes</taxon>
    </lineage>
</organism>
<dbReference type="Gene3D" id="1.50.10.10">
    <property type="match status" value="1"/>
</dbReference>
<dbReference type="InterPro" id="IPR013783">
    <property type="entry name" value="Ig-like_fold"/>
</dbReference>
<dbReference type="InterPro" id="IPR013737">
    <property type="entry name" value="Bac_rhamnosid_N"/>
</dbReference>
<keyword evidence="3" id="KW-0378">Hydrolase</keyword>
<reference evidence="8 9" key="1">
    <citation type="submission" date="2018-06" db="EMBL/GenBank/DDBJ databases">
        <title>Genomic Encyclopedia of Type Strains, Phase III (KMG-III): the genomes of soil and plant-associated and newly described type strains.</title>
        <authorList>
            <person name="Whitman W."/>
        </authorList>
    </citation>
    <scope>NUCLEOTIDE SEQUENCE [LARGE SCALE GENOMIC DNA]</scope>
    <source>
        <strain evidence="8 9">CGMCC 4.7090</strain>
    </source>
</reference>
<dbReference type="Gene3D" id="2.60.420.10">
    <property type="entry name" value="Maltose phosphorylase, domain 3"/>
    <property type="match status" value="1"/>
</dbReference>
<proteinExistence type="predicted"/>
<dbReference type="InterPro" id="IPR035396">
    <property type="entry name" value="Bac_rhamnosid6H"/>
</dbReference>
<evidence type="ECO:0000256" key="2">
    <source>
        <dbReference type="ARBA" id="ARBA00012652"/>
    </source>
</evidence>
<dbReference type="SUPFAM" id="SSF48208">
    <property type="entry name" value="Six-hairpin glycosidases"/>
    <property type="match status" value="1"/>
</dbReference>
<dbReference type="Pfam" id="PF08531">
    <property type="entry name" value="Bac_rhamnosid_N"/>
    <property type="match status" value="1"/>
</dbReference>
<evidence type="ECO:0000256" key="3">
    <source>
        <dbReference type="ARBA" id="ARBA00022801"/>
    </source>
</evidence>
<evidence type="ECO:0000259" key="6">
    <source>
        <dbReference type="Pfam" id="PF17389"/>
    </source>
</evidence>
<evidence type="ECO:0000313" key="9">
    <source>
        <dbReference type="Proteomes" id="UP000249341"/>
    </source>
</evidence>
<evidence type="ECO:0000256" key="1">
    <source>
        <dbReference type="ARBA" id="ARBA00001445"/>
    </source>
</evidence>
<dbReference type="InterPro" id="IPR008928">
    <property type="entry name" value="6-hairpin_glycosidase_sf"/>
</dbReference>
<dbReference type="Pfam" id="PF25788">
    <property type="entry name" value="Ig_Rha78A_N"/>
    <property type="match status" value="1"/>
</dbReference>
<dbReference type="GO" id="GO:0030596">
    <property type="term" value="F:alpha-L-rhamnosidase activity"/>
    <property type="evidence" value="ECO:0007669"/>
    <property type="project" value="UniProtKB-EC"/>
</dbReference>
<protein>
    <recommendedName>
        <fullName evidence="2">alpha-L-rhamnosidase</fullName>
        <ecNumber evidence="2">3.2.1.40</ecNumber>
    </recommendedName>
</protein>
<name>A0A327ZBB7_9ACTN</name>
<dbReference type="PANTHER" id="PTHR33307">
    <property type="entry name" value="ALPHA-RHAMNOSIDASE (EUROFUNG)"/>
    <property type="match status" value="1"/>
</dbReference>
<feature type="domain" description="Alpha-L-rhamnosidase six-hairpin glycosidase" evidence="6">
    <location>
        <begin position="422"/>
        <end position="756"/>
    </location>
</feature>
<dbReference type="PIRSF" id="PIRSF010631">
    <property type="entry name" value="A-rhamnsds"/>
    <property type="match status" value="1"/>
</dbReference>
<dbReference type="Gene3D" id="2.60.40.10">
    <property type="entry name" value="Immunoglobulins"/>
    <property type="match status" value="1"/>
</dbReference>
<dbReference type="Pfam" id="PF05592">
    <property type="entry name" value="Bac_rhamnosid"/>
    <property type="match status" value="1"/>
</dbReference>